<protein>
    <submittedName>
        <fullName evidence="1">Uncharacterized protein</fullName>
    </submittedName>
</protein>
<proteinExistence type="predicted"/>
<sequence length="480" mass="55244">MDVMEDAGAGIPEAAERVMYGDELSGGGLPEIWLNVFAKLDPKDKPAFSGASPVWHDWVESKRTQSLVNEILPLLIEVLPMRNSLESRELCQAWKNPNESLFSNASHFRQPENAFGNSEKVQGFMEEMRGHPGNPFLTRSIDLCYSGQENRGGDRGVLWREYITNVDLLLEEFGSHVHFAEICFNEDEELLAQLNLQGPEIDGLLREWLILLPNVKQLCISGERHSPLADQEIREYYRLNPLPRLEYLETVDLDCAKVPMVDEFLKCGCVPENIKRLRYSHIERYGDRLILPAAVYGFVNLEVLQVPILLPHLKRLASLERRPPLRELTLRFEDGPYFQDVFPVLEVFAETLVQFRASSTIRVRESGEKFTCNLPNLKNLYIGDYWGPPELLFQFKAVTDLEIFRMTDSNGRYVRDLETRMNASNIWMMMPSLQNLTLGLFVTLVRNDGLKWKLTSWNFRSVLMEMVTSTFTDYFSGSLF</sequence>
<evidence type="ECO:0000313" key="2">
    <source>
        <dbReference type="Proteomes" id="UP000094527"/>
    </source>
</evidence>
<name>A0A1D2M0R6_ORCCI</name>
<gene>
    <name evidence="1" type="ORF">Ocin01_20126</name>
</gene>
<comment type="caution">
    <text evidence="1">The sequence shown here is derived from an EMBL/GenBank/DDBJ whole genome shotgun (WGS) entry which is preliminary data.</text>
</comment>
<dbReference type="SUPFAM" id="SSF52047">
    <property type="entry name" value="RNI-like"/>
    <property type="match status" value="1"/>
</dbReference>
<dbReference type="EMBL" id="LJIJ01008277">
    <property type="protein sequence ID" value="ODM86556.1"/>
    <property type="molecule type" value="Genomic_DNA"/>
</dbReference>
<reference evidence="1 2" key="1">
    <citation type="journal article" date="2016" name="Genome Biol. Evol.">
        <title>Gene Family Evolution Reflects Adaptation to Soil Environmental Stressors in the Genome of the Collembolan Orchesella cincta.</title>
        <authorList>
            <person name="Faddeeva-Vakhrusheva A."/>
            <person name="Derks M.F."/>
            <person name="Anvar S.Y."/>
            <person name="Agamennone V."/>
            <person name="Suring W."/>
            <person name="Smit S."/>
            <person name="van Straalen N.M."/>
            <person name="Roelofs D."/>
        </authorList>
    </citation>
    <scope>NUCLEOTIDE SEQUENCE [LARGE SCALE GENOMIC DNA]</scope>
    <source>
        <tissue evidence="1">Mixed pool</tissue>
    </source>
</reference>
<dbReference type="Proteomes" id="UP000094527">
    <property type="component" value="Unassembled WGS sequence"/>
</dbReference>
<evidence type="ECO:0000313" key="1">
    <source>
        <dbReference type="EMBL" id="ODM86556.1"/>
    </source>
</evidence>
<dbReference type="AlphaFoldDB" id="A0A1D2M0R6"/>
<accession>A0A1D2M0R6</accession>
<organism evidence="1 2">
    <name type="scientific">Orchesella cincta</name>
    <name type="common">Springtail</name>
    <name type="synonym">Podura cincta</name>
    <dbReference type="NCBI Taxonomy" id="48709"/>
    <lineage>
        <taxon>Eukaryota</taxon>
        <taxon>Metazoa</taxon>
        <taxon>Ecdysozoa</taxon>
        <taxon>Arthropoda</taxon>
        <taxon>Hexapoda</taxon>
        <taxon>Collembola</taxon>
        <taxon>Entomobryomorpha</taxon>
        <taxon>Entomobryoidea</taxon>
        <taxon>Orchesellidae</taxon>
        <taxon>Orchesellinae</taxon>
        <taxon>Orchesella</taxon>
    </lineage>
</organism>
<keyword evidence="2" id="KW-1185">Reference proteome</keyword>